<comment type="caution">
    <text evidence="2">The sequence shown here is derived from an EMBL/GenBank/DDBJ whole genome shotgun (WGS) entry which is preliminary data.</text>
</comment>
<dbReference type="STRING" id="418985.A0A1V9XPW1"/>
<dbReference type="EMBL" id="MNPL01006263">
    <property type="protein sequence ID" value="OQR75525.1"/>
    <property type="molecule type" value="Genomic_DNA"/>
</dbReference>
<dbReference type="InParanoid" id="A0A1V9XPW1"/>
<evidence type="ECO:0000256" key="1">
    <source>
        <dbReference type="SAM" id="MobiDB-lite"/>
    </source>
</evidence>
<evidence type="ECO:0000313" key="3">
    <source>
        <dbReference type="Proteomes" id="UP000192247"/>
    </source>
</evidence>
<name>A0A1V9XPW1_9ACAR</name>
<keyword evidence="3" id="KW-1185">Reference proteome</keyword>
<feature type="region of interest" description="Disordered" evidence="1">
    <location>
        <begin position="84"/>
        <end position="109"/>
    </location>
</feature>
<dbReference type="Proteomes" id="UP000192247">
    <property type="component" value="Unassembled WGS sequence"/>
</dbReference>
<dbReference type="AlphaFoldDB" id="A0A1V9XPW1"/>
<proteinExistence type="predicted"/>
<gene>
    <name evidence="2" type="ORF">BIW11_08361</name>
</gene>
<feature type="compositionally biased region" description="Basic and acidic residues" evidence="1">
    <location>
        <begin position="89"/>
        <end position="109"/>
    </location>
</feature>
<evidence type="ECO:0000313" key="2">
    <source>
        <dbReference type="EMBL" id="OQR75525.1"/>
    </source>
</evidence>
<sequence>MRYTTIAGHPRFRWSPGSLRDAETQRTLEMRHRMEEDDLYRQFAKKRVEEENVIQHQIREEWEKELEKLTSRYHQEIRRKRNNFAVTPDEERAMTMRHQKDKDDLEKNMTVKLDRSVAGWRSRVR</sequence>
<protein>
    <submittedName>
        <fullName evidence="2">Kyphoscoliosis peptidase-like</fullName>
    </submittedName>
</protein>
<accession>A0A1V9XPW1</accession>
<reference evidence="2 3" key="1">
    <citation type="journal article" date="2017" name="Gigascience">
        <title>Draft genome of the honey bee ectoparasitic mite, Tropilaelaps mercedesae, is shaped by the parasitic life history.</title>
        <authorList>
            <person name="Dong X."/>
            <person name="Armstrong S.D."/>
            <person name="Xia D."/>
            <person name="Makepeace B.L."/>
            <person name="Darby A.C."/>
            <person name="Kadowaki T."/>
        </authorList>
    </citation>
    <scope>NUCLEOTIDE SEQUENCE [LARGE SCALE GENOMIC DNA]</scope>
    <source>
        <strain evidence="2">Wuxi-XJTLU</strain>
    </source>
</reference>
<organism evidence="2 3">
    <name type="scientific">Tropilaelaps mercedesae</name>
    <dbReference type="NCBI Taxonomy" id="418985"/>
    <lineage>
        <taxon>Eukaryota</taxon>
        <taxon>Metazoa</taxon>
        <taxon>Ecdysozoa</taxon>
        <taxon>Arthropoda</taxon>
        <taxon>Chelicerata</taxon>
        <taxon>Arachnida</taxon>
        <taxon>Acari</taxon>
        <taxon>Parasitiformes</taxon>
        <taxon>Mesostigmata</taxon>
        <taxon>Gamasina</taxon>
        <taxon>Dermanyssoidea</taxon>
        <taxon>Laelapidae</taxon>
        <taxon>Tropilaelaps</taxon>
    </lineage>
</organism>
<dbReference type="OrthoDB" id="8119718at2759"/>